<dbReference type="Proteomes" id="UP001218218">
    <property type="component" value="Unassembled WGS sequence"/>
</dbReference>
<dbReference type="InterPro" id="IPR008949">
    <property type="entry name" value="Isoprenoid_synthase_dom_sf"/>
</dbReference>
<dbReference type="EMBL" id="JARIHO010000080">
    <property type="protein sequence ID" value="KAJ7310004.1"/>
    <property type="molecule type" value="Genomic_DNA"/>
</dbReference>
<reference evidence="3" key="1">
    <citation type="submission" date="2023-03" db="EMBL/GenBank/DDBJ databases">
        <title>Massive genome expansion in bonnet fungi (Mycena s.s.) driven by repeated elements and novel gene families across ecological guilds.</title>
        <authorList>
            <consortium name="Lawrence Berkeley National Laboratory"/>
            <person name="Harder C.B."/>
            <person name="Miyauchi S."/>
            <person name="Viragh M."/>
            <person name="Kuo A."/>
            <person name="Thoen E."/>
            <person name="Andreopoulos B."/>
            <person name="Lu D."/>
            <person name="Skrede I."/>
            <person name="Drula E."/>
            <person name="Henrissat B."/>
            <person name="Morin E."/>
            <person name="Kohler A."/>
            <person name="Barry K."/>
            <person name="LaButti K."/>
            <person name="Morin E."/>
            <person name="Salamov A."/>
            <person name="Lipzen A."/>
            <person name="Mereny Z."/>
            <person name="Hegedus B."/>
            <person name="Baldrian P."/>
            <person name="Stursova M."/>
            <person name="Weitz H."/>
            <person name="Taylor A."/>
            <person name="Grigoriev I.V."/>
            <person name="Nagy L.G."/>
            <person name="Martin F."/>
            <person name="Kauserud H."/>
        </authorList>
    </citation>
    <scope>NUCLEOTIDE SEQUENCE</scope>
    <source>
        <strain evidence="3">CBHHK002</strain>
    </source>
</reference>
<evidence type="ECO:0000313" key="3">
    <source>
        <dbReference type="EMBL" id="KAJ7310004.1"/>
    </source>
</evidence>
<evidence type="ECO:0000313" key="4">
    <source>
        <dbReference type="Proteomes" id="UP001218218"/>
    </source>
</evidence>
<keyword evidence="2" id="KW-0456">Lyase</keyword>
<dbReference type="Pfam" id="PF06330">
    <property type="entry name" value="TRI5"/>
    <property type="match status" value="1"/>
</dbReference>
<proteinExistence type="inferred from homology"/>
<dbReference type="Gene3D" id="1.10.600.10">
    <property type="entry name" value="Farnesyl Diphosphate Synthase"/>
    <property type="match status" value="1"/>
</dbReference>
<accession>A0AAD7EC84</accession>
<comment type="caution">
    <text evidence="3">The sequence shown here is derived from an EMBL/GenBank/DDBJ whole genome shotgun (WGS) entry which is preliminary data.</text>
</comment>
<keyword evidence="4" id="KW-1185">Reference proteome</keyword>
<sequence>MASHLNNPEEDYSVALKAIIRSLLDVVAYDMSRVPFSKSSADALGKAIDAEVASWNVNDGKDGTMFASSSKKAVICVEFFYPRHTFEVKLAFGLYVWFFFYIDDCAEELPVEDYQRRLLFGQLEDNSALAHFHKVFERLYDHWDPVCANAMVCAAFEFISGTVLETREEVSTMQISSTAPRWPKYFREKTGMAPGFSYAVFPKDTHPKISAYIQVIPDIDDYMCLVNDILSFYKEELAGETNNYVQVRSKATLKHPNNVLVEMVQEVGKLHVRIAATLEQQPEALAAWKTLEYGFIAFHLALGRYKLSEL</sequence>
<dbReference type="SUPFAM" id="SSF48576">
    <property type="entry name" value="Terpenoid synthases"/>
    <property type="match status" value="1"/>
</dbReference>
<dbReference type="SFLD" id="SFLDS00005">
    <property type="entry name" value="Isoprenoid_Synthase_Type_I"/>
    <property type="match status" value="1"/>
</dbReference>
<protein>
    <submittedName>
        <fullName evidence="3">Isoprenoid synthase domain-containing protein</fullName>
    </submittedName>
</protein>
<dbReference type="SFLD" id="SFLDG01021">
    <property type="entry name" value="Trichodiene_Synthase_Like"/>
    <property type="match status" value="1"/>
</dbReference>
<organism evidence="3 4">
    <name type="scientific">Mycena albidolilacea</name>
    <dbReference type="NCBI Taxonomy" id="1033008"/>
    <lineage>
        <taxon>Eukaryota</taxon>
        <taxon>Fungi</taxon>
        <taxon>Dikarya</taxon>
        <taxon>Basidiomycota</taxon>
        <taxon>Agaricomycotina</taxon>
        <taxon>Agaricomycetes</taxon>
        <taxon>Agaricomycetidae</taxon>
        <taxon>Agaricales</taxon>
        <taxon>Marasmiineae</taxon>
        <taxon>Mycenaceae</taxon>
        <taxon>Mycena</taxon>
    </lineage>
</organism>
<feature type="non-terminal residue" evidence="3">
    <location>
        <position position="310"/>
    </location>
</feature>
<dbReference type="InterPro" id="IPR024652">
    <property type="entry name" value="Trichodiene_synth"/>
</dbReference>
<dbReference type="AlphaFoldDB" id="A0AAD7EC84"/>
<comment type="similarity">
    <text evidence="1">Belongs to the trichodiene synthase family.</text>
</comment>
<evidence type="ECO:0000256" key="2">
    <source>
        <dbReference type="ARBA" id="ARBA00023239"/>
    </source>
</evidence>
<dbReference type="GO" id="GO:0016838">
    <property type="term" value="F:carbon-oxygen lyase activity, acting on phosphates"/>
    <property type="evidence" value="ECO:0007669"/>
    <property type="project" value="InterPro"/>
</dbReference>
<gene>
    <name evidence="3" type="ORF">DFH08DRAFT_1088180</name>
</gene>
<name>A0AAD7EC84_9AGAR</name>
<evidence type="ECO:0000256" key="1">
    <source>
        <dbReference type="ARBA" id="ARBA00007946"/>
    </source>
</evidence>